<dbReference type="SUPFAM" id="SSF49899">
    <property type="entry name" value="Concanavalin A-like lectins/glucanases"/>
    <property type="match status" value="1"/>
</dbReference>
<dbReference type="Pfam" id="PF06439">
    <property type="entry name" value="3keto-disac_hyd"/>
    <property type="match status" value="1"/>
</dbReference>
<feature type="region of interest" description="Disordered" evidence="1">
    <location>
        <begin position="23"/>
        <end position="43"/>
    </location>
</feature>
<dbReference type="InterPro" id="IPR010496">
    <property type="entry name" value="AL/BT2_dom"/>
</dbReference>
<feature type="domain" description="3-keto-alpha-glucoside-1,2-lyase/3-keto-2-hydroxy-glucal hydratase" evidence="2">
    <location>
        <begin position="30"/>
        <end position="195"/>
    </location>
</feature>
<evidence type="ECO:0000259" key="2">
    <source>
        <dbReference type="Pfam" id="PF06439"/>
    </source>
</evidence>
<dbReference type="RefSeq" id="WP_230276622.1">
    <property type="nucleotide sequence ID" value="NZ_JAJKFW010000062.1"/>
</dbReference>
<sequence>MNAETKTGKLIFEDKFERNESQELKDEVGNGWNTNSRSRANGHKQVDLKDGTMRIFIHETADHGVSVTQPMEFHNGRVEMKFKLEDPKDVLGLNFADLKYKKVWAGHLFRVNVGVKNVEITDLKTGVMDLETRTLRKAGTVSKELQEKLKTKVKRFPNKLETNRWYHVAAEVIDDTLTVFIDGEEVASFASEGIAHPTKRLLRLAVKRNVVVDDVQIYSLD</sequence>
<gene>
    <name evidence="3" type="ORF">LOC71_22015</name>
</gene>
<protein>
    <submittedName>
        <fullName evidence="3">LamG domain-containing protein</fullName>
    </submittedName>
</protein>
<accession>A0ABS8NPS0</accession>
<evidence type="ECO:0000313" key="4">
    <source>
        <dbReference type="Proteomes" id="UP001430306"/>
    </source>
</evidence>
<reference evidence="3" key="1">
    <citation type="submission" date="2021-11" db="EMBL/GenBank/DDBJ databases">
        <title>Genome sequence.</title>
        <authorList>
            <person name="Sun Q."/>
        </authorList>
    </citation>
    <scope>NUCLEOTIDE SEQUENCE</scope>
    <source>
        <strain evidence="3">JC740</strain>
    </source>
</reference>
<comment type="caution">
    <text evidence="3">The sequence shown here is derived from an EMBL/GenBank/DDBJ whole genome shotgun (WGS) entry which is preliminary data.</text>
</comment>
<dbReference type="EMBL" id="JAJKFW010000062">
    <property type="protein sequence ID" value="MCC9644962.1"/>
    <property type="molecule type" value="Genomic_DNA"/>
</dbReference>
<name>A0ABS8NPS0_9BACT</name>
<keyword evidence="4" id="KW-1185">Reference proteome</keyword>
<dbReference type="InterPro" id="IPR013320">
    <property type="entry name" value="ConA-like_dom_sf"/>
</dbReference>
<proteinExistence type="predicted"/>
<evidence type="ECO:0000256" key="1">
    <source>
        <dbReference type="SAM" id="MobiDB-lite"/>
    </source>
</evidence>
<dbReference type="Gene3D" id="2.60.120.560">
    <property type="entry name" value="Exo-inulinase, domain 1"/>
    <property type="match status" value="1"/>
</dbReference>
<organism evidence="3 4">
    <name type="scientific">Rhodopirellula halodulae</name>
    <dbReference type="NCBI Taxonomy" id="2894198"/>
    <lineage>
        <taxon>Bacteria</taxon>
        <taxon>Pseudomonadati</taxon>
        <taxon>Planctomycetota</taxon>
        <taxon>Planctomycetia</taxon>
        <taxon>Pirellulales</taxon>
        <taxon>Pirellulaceae</taxon>
        <taxon>Rhodopirellula</taxon>
    </lineage>
</organism>
<dbReference type="Proteomes" id="UP001430306">
    <property type="component" value="Unassembled WGS sequence"/>
</dbReference>
<evidence type="ECO:0000313" key="3">
    <source>
        <dbReference type="EMBL" id="MCC9644962.1"/>
    </source>
</evidence>